<reference evidence="7 8" key="1">
    <citation type="submission" date="2018-01" db="EMBL/GenBank/DDBJ databases">
        <title>Twenty Corynebacterium bovis Genomes.</title>
        <authorList>
            <person name="Gulvik C.A."/>
        </authorList>
    </citation>
    <scope>NUCLEOTIDE SEQUENCE [LARGE SCALE GENOMIC DNA]</scope>
    <source>
        <strain evidence="7 8">F6900</strain>
    </source>
</reference>
<dbReference type="PRINTS" id="PR00037">
    <property type="entry name" value="HTHLACR"/>
</dbReference>
<evidence type="ECO:0000256" key="3">
    <source>
        <dbReference type="ARBA" id="ARBA00023015"/>
    </source>
</evidence>
<keyword evidence="3" id="KW-0805">Transcription regulation</keyword>
<accession>A0A3R8RFG0</accession>
<dbReference type="AlphaFoldDB" id="A0A3R8RFG0"/>
<evidence type="ECO:0000259" key="6">
    <source>
        <dbReference type="PROSITE" id="PS51000"/>
    </source>
</evidence>
<evidence type="ECO:0000256" key="1">
    <source>
        <dbReference type="ARBA" id="ARBA00021390"/>
    </source>
</evidence>
<keyword evidence="2" id="KW-0678">Repressor</keyword>
<dbReference type="GeneID" id="60807533"/>
<protein>
    <recommendedName>
        <fullName evidence="1">Lactose phosphotransferase system repressor</fullName>
    </recommendedName>
</protein>
<dbReference type="InterPro" id="IPR036390">
    <property type="entry name" value="WH_DNA-bd_sf"/>
</dbReference>
<keyword evidence="4" id="KW-0804">Transcription</keyword>
<comment type="function">
    <text evidence="5">Repressor of the lactose catabolism operon. Galactose-6-phosphate is the inducer.</text>
</comment>
<dbReference type="InterPro" id="IPR037171">
    <property type="entry name" value="NagB/RpiA_transferase-like"/>
</dbReference>
<dbReference type="Gene3D" id="1.10.10.10">
    <property type="entry name" value="Winged helix-like DNA-binding domain superfamily/Winged helix DNA-binding domain"/>
    <property type="match status" value="1"/>
</dbReference>
<gene>
    <name evidence="7" type="ORF">CXF48_00860</name>
</gene>
<dbReference type="Gene3D" id="3.40.50.1360">
    <property type="match status" value="1"/>
</dbReference>
<dbReference type="InterPro" id="IPR036388">
    <property type="entry name" value="WH-like_DNA-bd_sf"/>
</dbReference>
<dbReference type="EMBL" id="PQNK01000001">
    <property type="protein sequence ID" value="RRO87948.1"/>
    <property type="molecule type" value="Genomic_DNA"/>
</dbReference>
<dbReference type="InterPro" id="IPR001034">
    <property type="entry name" value="DeoR_HTH"/>
</dbReference>
<dbReference type="SMART" id="SM00420">
    <property type="entry name" value="HTH_DEOR"/>
    <property type="match status" value="1"/>
</dbReference>
<organism evidence="7 8">
    <name type="scientific">Corynebacterium bovis</name>
    <dbReference type="NCBI Taxonomy" id="36808"/>
    <lineage>
        <taxon>Bacteria</taxon>
        <taxon>Bacillati</taxon>
        <taxon>Actinomycetota</taxon>
        <taxon>Actinomycetes</taxon>
        <taxon>Mycobacteriales</taxon>
        <taxon>Corynebacteriaceae</taxon>
        <taxon>Corynebacterium</taxon>
    </lineage>
</organism>
<evidence type="ECO:0000256" key="4">
    <source>
        <dbReference type="ARBA" id="ARBA00023163"/>
    </source>
</evidence>
<proteinExistence type="predicted"/>
<dbReference type="SUPFAM" id="SSF100950">
    <property type="entry name" value="NagB/RpiA/CoA transferase-like"/>
    <property type="match status" value="1"/>
</dbReference>
<dbReference type="SUPFAM" id="SSF46785">
    <property type="entry name" value="Winged helix' DNA-binding domain"/>
    <property type="match status" value="1"/>
</dbReference>
<evidence type="ECO:0000256" key="5">
    <source>
        <dbReference type="ARBA" id="ARBA00024937"/>
    </source>
</evidence>
<evidence type="ECO:0000313" key="8">
    <source>
        <dbReference type="Proteomes" id="UP000276526"/>
    </source>
</evidence>
<name>A0A3R8RFG0_9CORY</name>
<dbReference type="OrthoDB" id="7688673at2"/>
<dbReference type="PANTHER" id="PTHR30363">
    <property type="entry name" value="HTH-TYPE TRANSCRIPTIONAL REGULATOR SRLR-RELATED"/>
    <property type="match status" value="1"/>
</dbReference>
<evidence type="ECO:0000313" key="7">
    <source>
        <dbReference type="EMBL" id="RRO87948.1"/>
    </source>
</evidence>
<dbReference type="InterPro" id="IPR050313">
    <property type="entry name" value="Carb_Metab_HTH_regulators"/>
</dbReference>
<dbReference type="Pfam" id="PF00455">
    <property type="entry name" value="DeoRC"/>
    <property type="match status" value="1"/>
</dbReference>
<comment type="caution">
    <text evidence="7">The sequence shown here is derived from an EMBL/GenBank/DDBJ whole genome shotgun (WGS) entry which is preliminary data.</text>
</comment>
<dbReference type="Pfam" id="PF08220">
    <property type="entry name" value="HTH_DeoR"/>
    <property type="match status" value="1"/>
</dbReference>
<evidence type="ECO:0000256" key="2">
    <source>
        <dbReference type="ARBA" id="ARBA00022491"/>
    </source>
</evidence>
<dbReference type="InterPro" id="IPR014036">
    <property type="entry name" value="DeoR-like_C"/>
</dbReference>
<sequence length="258" mass="26913">MHSDERRRQIASLTAVHGRVTVVELAERFGVTPETIRRDLTILDDDGALHRVHGGAVPTNSFQTTELSIEARRHAATEAKVTIGRAAAAFLPGDGGSVFLDAGTTTAMLAHSMSEAAPVHRSIVTNSLPTAVRLTAAGIADVQLLGGEVRPITQAVVGDTALRSIGVMRADVAFVGTNALTMDHGLSTADAKEAALKRAMITNARSVVAMCDSTKFGRDYLVSFAGVGDIDVLVTDSGAPQQYVDALTAAGVEVVVAE</sequence>
<dbReference type="RefSeq" id="WP_010273747.1">
    <property type="nucleotide sequence ID" value="NZ_CP066067.1"/>
</dbReference>
<dbReference type="PANTHER" id="PTHR30363:SF4">
    <property type="entry name" value="GLYCEROL-3-PHOSPHATE REGULON REPRESSOR"/>
    <property type="match status" value="1"/>
</dbReference>
<dbReference type="GO" id="GO:0003700">
    <property type="term" value="F:DNA-binding transcription factor activity"/>
    <property type="evidence" value="ECO:0007669"/>
    <property type="project" value="InterPro"/>
</dbReference>
<feature type="domain" description="HTH deoR-type" evidence="6">
    <location>
        <begin position="3"/>
        <end position="58"/>
    </location>
</feature>
<dbReference type="SMART" id="SM01134">
    <property type="entry name" value="DeoRC"/>
    <property type="match status" value="1"/>
</dbReference>
<dbReference type="PROSITE" id="PS51000">
    <property type="entry name" value="HTH_DEOR_2"/>
    <property type="match status" value="1"/>
</dbReference>
<dbReference type="Proteomes" id="UP000276526">
    <property type="component" value="Unassembled WGS sequence"/>
</dbReference>